<dbReference type="EMBL" id="CP044328">
    <property type="protein sequence ID" value="QGM94155.1"/>
    <property type="molecule type" value="Genomic_DNA"/>
</dbReference>
<feature type="compositionally biased region" description="Gly residues" evidence="1">
    <location>
        <begin position="86"/>
        <end position="109"/>
    </location>
</feature>
<feature type="transmembrane region" description="Helical" evidence="2">
    <location>
        <begin position="12"/>
        <end position="28"/>
    </location>
</feature>
<evidence type="ECO:0000256" key="2">
    <source>
        <dbReference type="SAM" id="Phobius"/>
    </source>
</evidence>
<evidence type="ECO:0000256" key="1">
    <source>
        <dbReference type="SAM" id="MobiDB-lite"/>
    </source>
</evidence>
<protein>
    <submittedName>
        <fullName evidence="3">Uncharacterized protein</fullName>
    </submittedName>
</protein>
<keyword evidence="4" id="KW-1185">Reference proteome</keyword>
<sequence>MTDNDDGADRRLSRRALLLGAFTLPLVVVDPEPASAQLGLIGAMLGGFRFRFHRRHSGGYHHYQARRHYARHRGRVRVANRRRHGGGGGGGGGDGGGSGGGGQFSKGGL</sequence>
<evidence type="ECO:0000313" key="3">
    <source>
        <dbReference type="EMBL" id="QGM94155.1"/>
    </source>
</evidence>
<feature type="region of interest" description="Disordered" evidence="1">
    <location>
        <begin position="73"/>
        <end position="109"/>
    </location>
</feature>
<reference evidence="3 4" key="2">
    <citation type="journal article" date="2021" name="AMB Express">
        <title>Isolation and characterisation of Methylocystis spp. for poly-3-hydroxybutyrate production using waste methane feedstocks.</title>
        <authorList>
            <person name="Rumah B.L."/>
            <person name="Stead C.E."/>
            <person name="Claxton Stevens B.H."/>
            <person name="Minton N.P."/>
            <person name="Grosse-Honebrink A."/>
            <person name="Zhang Y."/>
        </authorList>
    </citation>
    <scope>NUCLEOTIDE SEQUENCE [LARGE SCALE GENOMIC DNA]</scope>
    <source>
        <strain evidence="3 4">BRCS1</strain>
    </source>
</reference>
<reference evidence="4" key="1">
    <citation type="submission" date="2019-09" db="EMBL/GenBank/DDBJ databases">
        <title>Isolation and complete genome sequencing of Methylocystis species.</title>
        <authorList>
            <person name="Rumah B.L."/>
            <person name="Stead C.E."/>
            <person name="Stevens B.C."/>
            <person name="Minton N.P."/>
            <person name="Grosse-Honebrink A."/>
            <person name="Zhang Y."/>
        </authorList>
    </citation>
    <scope>NUCLEOTIDE SEQUENCE [LARGE SCALE GENOMIC DNA]</scope>
    <source>
        <strain evidence="4">BRCS1</strain>
    </source>
</reference>
<feature type="transmembrane region" description="Helical" evidence="2">
    <location>
        <begin position="34"/>
        <end position="52"/>
    </location>
</feature>
<dbReference type="Proteomes" id="UP000424673">
    <property type="component" value="Chromosome"/>
</dbReference>
<keyword evidence="2" id="KW-1133">Transmembrane helix</keyword>
<organism evidence="3 4">
    <name type="scientific">Methylocystis rosea</name>
    <dbReference type="NCBI Taxonomy" id="173366"/>
    <lineage>
        <taxon>Bacteria</taxon>
        <taxon>Pseudomonadati</taxon>
        <taxon>Pseudomonadota</taxon>
        <taxon>Alphaproteobacteria</taxon>
        <taxon>Hyphomicrobiales</taxon>
        <taxon>Methylocystaceae</taxon>
        <taxon>Methylocystis</taxon>
    </lineage>
</organism>
<feature type="compositionally biased region" description="Basic residues" evidence="1">
    <location>
        <begin position="73"/>
        <end position="85"/>
    </location>
</feature>
<gene>
    <name evidence="3" type="ORF">F7D13_09015</name>
</gene>
<proteinExistence type="predicted"/>
<accession>A0ABX6EJ54</accession>
<keyword evidence="2" id="KW-0812">Transmembrane</keyword>
<keyword evidence="2" id="KW-0472">Membrane</keyword>
<evidence type="ECO:0000313" key="4">
    <source>
        <dbReference type="Proteomes" id="UP000424673"/>
    </source>
</evidence>
<name>A0ABX6EJ54_9HYPH</name>